<dbReference type="SMART" id="SM00062">
    <property type="entry name" value="PBPb"/>
    <property type="match status" value="1"/>
</dbReference>
<proteinExistence type="predicted"/>
<accession>A0A7I8DSV3</accession>
<feature type="domain" description="Solute-binding protein family 3/N-terminal" evidence="3">
    <location>
        <begin position="39"/>
        <end position="276"/>
    </location>
</feature>
<dbReference type="PANTHER" id="PTHR35936:SF17">
    <property type="entry name" value="ARGININE-BINDING EXTRACELLULAR PROTEIN ARTP"/>
    <property type="match status" value="1"/>
</dbReference>
<dbReference type="PANTHER" id="PTHR35936">
    <property type="entry name" value="MEMBRANE-BOUND LYTIC MUREIN TRANSGLYCOSYLASE F"/>
    <property type="match status" value="1"/>
</dbReference>
<evidence type="ECO:0000313" key="4">
    <source>
        <dbReference type="EMBL" id="BCJ99366.1"/>
    </source>
</evidence>
<dbReference type="EMBL" id="AP023368">
    <property type="protein sequence ID" value="BCJ99366.1"/>
    <property type="molecule type" value="Genomic_DNA"/>
</dbReference>
<evidence type="ECO:0000259" key="3">
    <source>
        <dbReference type="SMART" id="SM00062"/>
    </source>
</evidence>
<dbReference type="Gene3D" id="3.40.190.10">
    <property type="entry name" value="Periplasmic binding protein-like II"/>
    <property type="match status" value="2"/>
</dbReference>
<name>A0A7I8DSV3_9FIRM</name>
<dbReference type="KEGG" id="acht:bsdcttw_24070"/>
<evidence type="ECO:0000313" key="5">
    <source>
        <dbReference type="Proteomes" id="UP000515703"/>
    </source>
</evidence>
<dbReference type="Pfam" id="PF00497">
    <property type="entry name" value="SBP_bac_3"/>
    <property type="match status" value="1"/>
</dbReference>
<reference evidence="4 5" key="2">
    <citation type="submission" date="2020-08" db="EMBL/GenBank/DDBJ databases">
        <authorList>
            <person name="Ueki A."/>
            <person name="Tonouchi A."/>
        </authorList>
    </citation>
    <scope>NUCLEOTIDE SEQUENCE [LARGE SCALE GENOMIC DNA]</scope>
    <source>
        <strain evidence="4 5">CTTW</strain>
    </source>
</reference>
<dbReference type="Proteomes" id="UP000515703">
    <property type="component" value="Chromosome"/>
</dbReference>
<organism evidence="4 5">
    <name type="scientific">Anaerocolumna chitinilytica</name>
    <dbReference type="NCBI Taxonomy" id="1727145"/>
    <lineage>
        <taxon>Bacteria</taxon>
        <taxon>Bacillati</taxon>
        <taxon>Bacillota</taxon>
        <taxon>Clostridia</taxon>
        <taxon>Lachnospirales</taxon>
        <taxon>Lachnospiraceae</taxon>
        <taxon>Anaerocolumna</taxon>
    </lineage>
</organism>
<dbReference type="CDD" id="cd13627">
    <property type="entry name" value="PBP2_AA_binding_like_2"/>
    <property type="match status" value="1"/>
</dbReference>
<evidence type="ECO:0000256" key="1">
    <source>
        <dbReference type="ARBA" id="ARBA00022729"/>
    </source>
</evidence>
<dbReference type="RefSeq" id="WP_185259626.1">
    <property type="nucleotide sequence ID" value="NZ_AP023368.1"/>
</dbReference>
<feature type="signal peptide" evidence="2">
    <location>
        <begin position="1"/>
        <end position="21"/>
    </location>
</feature>
<dbReference type="InterPro" id="IPR001638">
    <property type="entry name" value="Solute-binding_3/MltF_N"/>
</dbReference>
<evidence type="ECO:0000256" key="2">
    <source>
        <dbReference type="SAM" id="SignalP"/>
    </source>
</evidence>
<gene>
    <name evidence="4" type="ORF">bsdcttw_24070</name>
</gene>
<protein>
    <submittedName>
        <fullName evidence="4">ABC transporter substrate-binding protein</fullName>
    </submittedName>
</protein>
<feature type="chain" id="PRO_5039218316" evidence="2">
    <location>
        <begin position="22"/>
        <end position="280"/>
    </location>
</feature>
<reference evidence="4 5" key="1">
    <citation type="submission" date="2020-08" db="EMBL/GenBank/DDBJ databases">
        <title>Draft genome sequencing of an Anaerocolumna strain isolated from anoxic soil subjected to BSD treatment.</title>
        <authorList>
            <person name="Uek A."/>
            <person name="Tonouchi A."/>
        </authorList>
    </citation>
    <scope>NUCLEOTIDE SEQUENCE [LARGE SCALE GENOMIC DNA]</scope>
    <source>
        <strain evidence="4 5">CTTW</strain>
    </source>
</reference>
<dbReference type="SUPFAM" id="SSF53850">
    <property type="entry name" value="Periplasmic binding protein-like II"/>
    <property type="match status" value="1"/>
</dbReference>
<dbReference type="AlphaFoldDB" id="A0A7I8DSV3"/>
<sequence>MKKRMLAIIAMTLSVAALLTACGTKDTNSTGSAADDSNVFRVGMECGYAPFNWTQIDNSNGAVPIDGASEFAGGYDIEIAKKIADGLGKKLVVVKTEWDGLLPALTSGKIDAIIAGMSPTAERKKVIDFTDNYYRSNLVMVVKKGGAYENATSIQDFKGAKITAQLNTFHYTVIDQIDGVKKEAAMDNFPAMRVALESGIIDGYVSERPEGVSASSANDKFAMVEFKDGFKTSDDDTAIAVGVKKNSDLTAKINEILKGISEDDRTNIMDTAIKNQPATK</sequence>
<keyword evidence="5" id="KW-1185">Reference proteome</keyword>
<keyword evidence="1 2" id="KW-0732">Signal</keyword>
<dbReference type="PROSITE" id="PS51257">
    <property type="entry name" value="PROKAR_LIPOPROTEIN"/>
    <property type="match status" value="1"/>
</dbReference>